<comment type="catalytic activity">
    <reaction evidence="7">
        <text>L-dopachrome = 5,6-dihydroxyindole-2-carboxylate</text>
        <dbReference type="Rhea" id="RHEA:13041"/>
        <dbReference type="ChEBI" id="CHEBI:16875"/>
        <dbReference type="ChEBI" id="CHEBI:57509"/>
        <dbReference type="EC" id="5.3.3.12"/>
    </reaction>
</comment>
<evidence type="ECO:0000256" key="12">
    <source>
        <dbReference type="ARBA" id="ARBA00042730"/>
    </source>
</evidence>
<accession>A0A9Q1HA94</accession>
<keyword evidence="3" id="KW-0202">Cytokine</keyword>
<dbReference type="SUPFAM" id="SSF55331">
    <property type="entry name" value="Tautomerase/MIF"/>
    <property type="match status" value="1"/>
</dbReference>
<evidence type="ECO:0000256" key="10">
    <source>
        <dbReference type="ARBA" id="ARBA00041631"/>
    </source>
</evidence>
<evidence type="ECO:0000313" key="13">
    <source>
        <dbReference type="EMBL" id="KAJ8038744.1"/>
    </source>
</evidence>
<dbReference type="InterPro" id="IPR001398">
    <property type="entry name" value="Macrophage_inhib_fac"/>
</dbReference>
<dbReference type="Pfam" id="PF01187">
    <property type="entry name" value="MIF"/>
    <property type="match status" value="1"/>
</dbReference>
<dbReference type="AlphaFoldDB" id="A0A9Q1HA94"/>
<evidence type="ECO:0000256" key="1">
    <source>
        <dbReference type="ARBA" id="ARBA00004613"/>
    </source>
</evidence>
<evidence type="ECO:0000256" key="2">
    <source>
        <dbReference type="ARBA" id="ARBA00005851"/>
    </source>
</evidence>
<keyword evidence="14" id="KW-1185">Reference proteome</keyword>
<dbReference type="InterPro" id="IPR014347">
    <property type="entry name" value="Tautomerase/MIF_sf"/>
</dbReference>
<name>A0A9Q1HA94_HOLLE</name>
<dbReference type="GO" id="GO:0004167">
    <property type="term" value="F:dopachrome isomerase activity"/>
    <property type="evidence" value="ECO:0007669"/>
    <property type="project" value="UniProtKB-EC"/>
</dbReference>
<evidence type="ECO:0000313" key="14">
    <source>
        <dbReference type="Proteomes" id="UP001152320"/>
    </source>
</evidence>
<evidence type="ECO:0000256" key="3">
    <source>
        <dbReference type="ARBA" id="ARBA00022514"/>
    </source>
</evidence>
<evidence type="ECO:0000256" key="5">
    <source>
        <dbReference type="ARBA" id="ARBA00023235"/>
    </source>
</evidence>
<comment type="catalytic activity">
    <reaction evidence="6">
        <text>3-phenylpyruvate = enol-phenylpyruvate</text>
        <dbReference type="Rhea" id="RHEA:17097"/>
        <dbReference type="ChEBI" id="CHEBI:16815"/>
        <dbReference type="ChEBI" id="CHEBI:18005"/>
        <dbReference type="EC" id="5.3.2.1"/>
    </reaction>
</comment>
<protein>
    <recommendedName>
        <fullName evidence="12">L-dopachrome isomerase</fullName>
        <ecNumber evidence="9">5.3.2.1</ecNumber>
        <ecNumber evidence="8">5.3.3.12</ecNumber>
    </recommendedName>
    <alternativeName>
        <fullName evidence="10">L-dopachrome tautomerase</fullName>
    </alternativeName>
    <alternativeName>
        <fullName evidence="11">Phenylpyruvate tautomerase</fullName>
    </alternativeName>
</protein>
<comment type="subcellular location">
    <subcellularLocation>
        <location evidence="1">Secreted</location>
    </subcellularLocation>
</comment>
<dbReference type="GO" id="GO:0050178">
    <property type="term" value="F:phenylpyruvate tautomerase activity"/>
    <property type="evidence" value="ECO:0007669"/>
    <property type="project" value="UniProtKB-EC"/>
</dbReference>
<organism evidence="13 14">
    <name type="scientific">Holothuria leucospilota</name>
    <name type="common">Black long sea cucumber</name>
    <name type="synonym">Mertensiothuria leucospilota</name>
    <dbReference type="NCBI Taxonomy" id="206669"/>
    <lineage>
        <taxon>Eukaryota</taxon>
        <taxon>Metazoa</taxon>
        <taxon>Echinodermata</taxon>
        <taxon>Eleutherozoa</taxon>
        <taxon>Echinozoa</taxon>
        <taxon>Holothuroidea</taxon>
        <taxon>Aspidochirotacea</taxon>
        <taxon>Aspidochirotida</taxon>
        <taxon>Holothuriidae</taxon>
        <taxon>Holothuria</taxon>
    </lineage>
</organism>
<dbReference type="EC" id="5.3.2.1" evidence="9"/>
<dbReference type="GO" id="GO:0005125">
    <property type="term" value="F:cytokine activity"/>
    <property type="evidence" value="ECO:0007669"/>
    <property type="project" value="UniProtKB-KW"/>
</dbReference>
<dbReference type="GO" id="GO:0005615">
    <property type="term" value="C:extracellular space"/>
    <property type="evidence" value="ECO:0007669"/>
    <property type="project" value="UniProtKB-KW"/>
</dbReference>
<sequence length="136" mass="15896">MPCIEIYTNILDEKVPDDFHPDLTKYFCDLLDKWPRAVVVSIYPNQKISLGKNLKEECVVVQIYNAEAFLDANDNKQFIKNVTDKLAATLKIKKERISIMLLSLTSHTVVTPWGLLADWDEFKWRFKYLDNLKTEN</sequence>
<evidence type="ECO:0000256" key="11">
    <source>
        <dbReference type="ARBA" id="ARBA00041912"/>
    </source>
</evidence>
<reference evidence="13" key="1">
    <citation type="submission" date="2021-10" db="EMBL/GenBank/DDBJ databases">
        <title>Tropical sea cucumber genome reveals ecological adaptation and Cuvierian tubules defense mechanism.</title>
        <authorList>
            <person name="Chen T."/>
        </authorList>
    </citation>
    <scope>NUCLEOTIDE SEQUENCE</scope>
    <source>
        <strain evidence="13">Nanhai2018</strain>
        <tissue evidence="13">Muscle</tissue>
    </source>
</reference>
<evidence type="ECO:0000256" key="6">
    <source>
        <dbReference type="ARBA" id="ARBA00036735"/>
    </source>
</evidence>
<dbReference type="Gene3D" id="3.30.429.10">
    <property type="entry name" value="Macrophage Migration Inhibitory Factor"/>
    <property type="match status" value="1"/>
</dbReference>
<dbReference type="PANTHER" id="PTHR11954">
    <property type="entry name" value="D-DOPACHROME DECARBOXYLASE"/>
    <property type="match status" value="1"/>
</dbReference>
<evidence type="ECO:0000256" key="8">
    <source>
        <dbReference type="ARBA" id="ARBA00038932"/>
    </source>
</evidence>
<dbReference type="EC" id="5.3.3.12" evidence="8"/>
<keyword evidence="5" id="KW-0413">Isomerase</keyword>
<dbReference type="EMBL" id="JAIZAY010000007">
    <property type="protein sequence ID" value="KAJ8038744.1"/>
    <property type="molecule type" value="Genomic_DNA"/>
</dbReference>
<evidence type="ECO:0000256" key="4">
    <source>
        <dbReference type="ARBA" id="ARBA00022525"/>
    </source>
</evidence>
<dbReference type="Proteomes" id="UP001152320">
    <property type="component" value="Chromosome 7"/>
</dbReference>
<keyword evidence="4" id="KW-0964">Secreted</keyword>
<comment type="caution">
    <text evidence="13">The sequence shown here is derived from an EMBL/GenBank/DDBJ whole genome shotgun (WGS) entry which is preliminary data.</text>
</comment>
<evidence type="ECO:0000256" key="9">
    <source>
        <dbReference type="ARBA" id="ARBA00039086"/>
    </source>
</evidence>
<comment type="similarity">
    <text evidence="2">Belongs to the MIF family.</text>
</comment>
<dbReference type="OrthoDB" id="9990546at2759"/>
<proteinExistence type="inferred from homology"/>
<evidence type="ECO:0000256" key="7">
    <source>
        <dbReference type="ARBA" id="ARBA00036823"/>
    </source>
</evidence>
<dbReference type="PANTHER" id="PTHR11954:SF6">
    <property type="entry name" value="MACROPHAGE MIGRATION INHIBITORY FACTOR"/>
    <property type="match status" value="1"/>
</dbReference>
<gene>
    <name evidence="13" type="ORF">HOLleu_16254</name>
</gene>